<dbReference type="SUPFAM" id="SSF51316">
    <property type="entry name" value="Mss4-like"/>
    <property type="match status" value="1"/>
</dbReference>
<evidence type="ECO:0000256" key="4">
    <source>
        <dbReference type="HAMAP-Rule" id="MF_01400"/>
    </source>
</evidence>
<dbReference type="HAMAP" id="MF_01400">
    <property type="entry name" value="MsrB"/>
    <property type="match status" value="1"/>
</dbReference>
<comment type="catalytic activity">
    <reaction evidence="3 4">
        <text>L-methionyl-[protein] + [thioredoxin]-disulfide + H2O = L-methionyl-(R)-S-oxide-[protein] + [thioredoxin]-dithiol</text>
        <dbReference type="Rhea" id="RHEA:24164"/>
        <dbReference type="Rhea" id="RHEA-COMP:10698"/>
        <dbReference type="Rhea" id="RHEA-COMP:10700"/>
        <dbReference type="Rhea" id="RHEA-COMP:12313"/>
        <dbReference type="Rhea" id="RHEA-COMP:12314"/>
        <dbReference type="ChEBI" id="CHEBI:15377"/>
        <dbReference type="ChEBI" id="CHEBI:16044"/>
        <dbReference type="ChEBI" id="CHEBI:29950"/>
        <dbReference type="ChEBI" id="CHEBI:45764"/>
        <dbReference type="ChEBI" id="CHEBI:50058"/>
        <dbReference type="EC" id="1.8.4.12"/>
    </reaction>
</comment>
<dbReference type="NCBIfam" id="TIGR00357">
    <property type="entry name" value="peptide-methionine (R)-S-oxide reductase MsrB"/>
    <property type="match status" value="1"/>
</dbReference>
<proteinExistence type="inferred from homology"/>
<dbReference type="PANTHER" id="PTHR10173">
    <property type="entry name" value="METHIONINE SULFOXIDE REDUCTASE"/>
    <property type="match status" value="1"/>
</dbReference>
<comment type="cofactor">
    <cofactor evidence="4">
        <name>Zn(2+)</name>
        <dbReference type="ChEBI" id="CHEBI:29105"/>
    </cofactor>
    <text evidence="4">Binds 1 zinc ion per subunit. The zinc ion is important for the structural integrity of the protein.</text>
</comment>
<evidence type="ECO:0000259" key="5">
    <source>
        <dbReference type="PROSITE" id="PS51790"/>
    </source>
</evidence>
<reference evidence="6 7" key="1">
    <citation type="submission" date="2022-05" db="EMBL/GenBank/DDBJ databases">
        <authorList>
            <person name="Park J.-S."/>
        </authorList>
    </citation>
    <scope>NUCLEOTIDE SEQUENCE [LARGE SCALE GENOMIC DNA]</scope>
    <source>
        <strain evidence="6 7">2012CJ34-2</strain>
    </source>
</reference>
<dbReference type="PANTHER" id="PTHR10173:SF52">
    <property type="entry name" value="METHIONINE-R-SULFOXIDE REDUCTASE B1"/>
    <property type="match status" value="1"/>
</dbReference>
<keyword evidence="4" id="KW-0479">Metal-binding</keyword>
<comment type="caution">
    <text evidence="6">The sequence shown here is derived from an EMBL/GenBank/DDBJ whole genome shotgun (WGS) entry which is preliminary data.</text>
</comment>
<name>A0ABT0PI56_9GAMM</name>
<keyword evidence="4" id="KW-0862">Zinc</keyword>
<dbReference type="InterPro" id="IPR002579">
    <property type="entry name" value="Met_Sox_Rdtase_MsrB_dom"/>
</dbReference>
<dbReference type="Proteomes" id="UP001203338">
    <property type="component" value="Unassembled WGS sequence"/>
</dbReference>
<comment type="similarity">
    <text evidence="1 4">Belongs to the MsrB Met sulfoxide reductase family.</text>
</comment>
<keyword evidence="7" id="KW-1185">Reference proteome</keyword>
<dbReference type="EC" id="1.8.4.12" evidence="4"/>
<feature type="binding site" evidence="4">
    <location>
        <position position="50"/>
    </location>
    <ligand>
        <name>Zn(2+)</name>
        <dbReference type="ChEBI" id="CHEBI:29105"/>
    </ligand>
</feature>
<evidence type="ECO:0000256" key="1">
    <source>
        <dbReference type="ARBA" id="ARBA00007174"/>
    </source>
</evidence>
<dbReference type="Gene3D" id="2.170.150.20">
    <property type="entry name" value="Peptide methionine sulfoxide reductase"/>
    <property type="match status" value="1"/>
</dbReference>
<feature type="domain" description="MsrB" evidence="5">
    <location>
        <begin position="8"/>
        <end position="130"/>
    </location>
</feature>
<evidence type="ECO:0000256" key="3">
    <source>
        <dbReference type="ARBA" id="ARBA00048488"/>
    </source>
</evidence>
<keyword evidence="2 4" id="KW-0560">Oxidoreductase</keyword>
<organism evidence="6 7">
    <name type="scientific">Parendozoicomonas callyspongiae</name>
    <dbReference type="NCBI Taxonomy" id="2942213"/>
    <lineage>
        <taxon>Bacteria</taxon>
        <taxon>Pseudomonadati</taxon>
        <taxon>Pseudomonadota</taxon>
        <taxon>Gammaproteobacteria</taxon>
        <taxon>Oceanospirillales</taxon>
        <taxon>Endozoicomonadaceae</taxon>
        <taxon>Parendozoicomonas</taxon>
    </lineage>
</organism>
<evidence type="ECO:0000313" key="6">
    <source>
        <dbReference type="EMBL" id="MCL6271034.1"/>
    </source>
</evidence>
<protein>
    <recommendedName>
        <fullName evidence="4">Peptide methionine sulfoxide reductase MsrB</fullName>
        <ecNumber evidence="4">1.8.4.12</ecNumber>
    </recommendedName>
    <alternativeName>
        <fullName evidence="4">Peptide-methionine (R)-S-oxide reductase</fullName>
    </alternativeName>
</protein>
<evidence type="ECO:0000313" key="7">
    <source>
        <dbReference type="Proteomes" id="UP001203338"/>
    </source>
</evidence>
<dbReference type="RefSeq" id="WP_249700367.1">
    <property type="nucleotide sequence ID" value="NZ_JAMFLX010000019.1"/>
</dbReference>
<dbReference type="Pfam" id="PF01641">
    <property type="entry name" value="SelR"/>
    <property type="match status" value="1"/>
</dbReference>
<sequence length="132" mass="14859">MSENRRSDQEWQKLLTPEQYRVCREKGTEPPYSGKYLDHKEVGTYHCTCCQSPLFISDAKFESGCGWPSFWAPYSKGSIVYEEDRSLGMARTEIMCASCGAHLGHVFPDGPQPSGLRYCVNSVSLGFSDDRS</sequence>
<feature type="binding site" evidence="4">
    <location>
        <position position="47"/>
    </location>
    <ligand>
        <name>Zn(2+)</name>
        <dbReference type="ChEBI" id="CHEBI:29105"/>
    </ligand>
</feature>
<evidence type="ECO:0000256" key="2">
    <source>
        <dbReference type="ARBA" id="ARBA00023002"/>
    </source>
</evidence>
<dbReference type="EMBL" id="JAMFLX010000019">
    <property type="protein sequence ID" value="MCL6271034.1"/>
    <property type="molecule type" value="Genomic_DNA"/>
</dbReference>
<dbReference type="InterPro" id="IPR011057">
    <property type="entry name" value="Mss4-like_sf"/>
</dbReference>
<feature type="binding site" evidence="4">
    <location>
        <position position="99"/>
    </location>
    <ligand>
        <name>Zn(2+)</name>
        <dbReference type="ChEBI" id="CHEBI:29105"/>
    </ligand>
</feature>
<dbReference type="GO" id="GO:0033743">
    <property type="term" value="F:peptide-methionine (R)-S-oxide reductase activity"/>
    <property type="evidence" value="ECO:0007669"/>
    <property type="project" value="UniProtKB-EC"/>
</dbReference>
<gene>
    <name evidence="4 6" type="primary">msrB</name>
    <name evidence="6" type="ORF">M3P05_13970</name>
</gene>
<dbReference type="InterPro" id="IPR028427">
    <property type="entry name" value="Met_Sox_Rdtase_MsrB"/>
</dbReference>
<feature type="active site" description="Nucleophile" evidence="4">
    <location>
        <position position="119"/>
    </location>
</feature>
<dbReference type="PROSITE" id="PS51790">
    <property type="entry name" value="MSRB"/>
    <property type="match status" value="1"/>
</dbReference>
<feature type="binding site" evidence="4">
    <location>
        <position position="96"/>
    </location>
    <ligand>
        <name>Zn(2+)</name>
        <dbReference type="ChEBI" id="CHEBI:29105"/>
    </ligand>
</feature>
<accession>A0ABT0PI56</accession>